<organism evidence="1 2">
    <name type="scientific">Trichonephila clavipes</name>
    <name type="common">Golden silk orbweaver</name>
    <name type="synonym">Nephila clavipes</name>
    <dbReference type="NCBI Taxonomy" id="2585209"/>
    <lineage>
        <taxon>Eukaryota</taxon>
        <taxon>Metazoa</taxon>
        <taxon>Ecdysozoa</taxon>
        <taxon>Arthropoda</taxon>
        <taxon>Chelicerata</taxon>
        <taxon>Arachnida</taxon>
        <taxon>Araneae</taxon>
        <taxon>Araneomorphae</taxon>
        <taxon>Entelegynae</taxon>
        <taxon>Araneoidea</taxon>
        <taxon>Nephilidae</taxon>
        <taxon>Trichonephila</taxon>
    </lineage>
</organism>
<sequence>MMWFVRKEFFSVYTQFEDSSISRSPSLSSLATGISSLRLFRIYLHPASSFEPLLHSQPFDITRDMSKGCGGSAIEGTRNNFRDTGAECTCDDYFHKEAESQLGGGKRYKP</sequence>
<protein>
    <submittedName>
        <fullName evidence="1">Uncharacterized protein</fullName>
    </submittedName>
</protein>
<dbReference type="AlphaFoldDB" id="A0A8X6VRS7"/>
<dbReference type="EMBL" id="BMAU01021353">
    <property type="protein sequence ID" value="GFY19584.1"/>
    <property type="molecule type" value="Genomic_DNA"/>
</dbReference>
<accession>A0A8X6VRS7</accession>
<dbReference type="Proteomes" id="UP000887159">
    <property type="component" value="Unassembled WGS sequence"/>
</dbReference>
<gene>
    <name evidence="1" type="ORF">TNCV_4647561</name>
</gene>
<evidence type="ECO:0000313" key="2">
    <source>
        <dbReference type="Proteomes" id="UP000887159"/>
    </source>
</evidence>
<keyword evidence="2" id="KW-1185">Reference proteome</keyword>
<reference evidence="1" key="1">
    <citation type="submission" date="2020-08" db="EMBL/GenBank/DDBJ databases">
        <title>Multicomponent nature underlies the extraordinary mechanical properties of spider dragline silk.</title>
        <authorList>
            <person name="Kono N."/>
            <person name="Nakamura H."/>
            <person name="Mori M."/>
            <person name="Yoshida Y."/>
            <person name="Ohtoshi R."/>
            <person name="Malay A.D."/>
            <person name="Moran D.A.P."/>
            <person name="Tomita M."/>
            <person name="Numata K."/>
            <person name="Arakawa K."/>
        </authorList>
    </citation>
    <scope>NUCLEOTIDE SEQUENCE</scope>
</reference>
<evidence type="ECO:0000313" key="1">
    <source>
        <dbReference type="EMBL" id="GFY19584.1"/>
    </source>
</evidence>
<name>A0A8X6VRS7_TRICX</name>
<comment type="caution">
    <text evidence="1">The sequence shown here is derived from an EMBL/GenBank/DDBJ whole genome shotgun (WGS) entry which is preliminary data.</text>
</comment>
<proteinExistence type="predicted"/>